<feature type="region of interest" description="Disordered" evidence="2">
    <location>
        <begin position="225"/>
        <end position="246"/>
    </location>
</feature>
<reference evidence="4" key="1">
    <citation type="submission" date="2020-11" db="EMBL/GenBank/DDBJ databases">
        <authorList>
            <person name="Tran Van P."/>
        </authorList>
    </citation>
    <scope>NUCLEOTIDE SEQUENCE</scope>
</reference>
<dbReference type="Gene3D" id="3.30.1370.10">
    <property type="entry name" value="K Homology domain, type 1"/>
    <property type="match status" value="1"/>
</dbReference>
<feature type="compositionally biased region" description="Basic residues" evidence="2">
    <location>
        <begin position="190"/>
        <end position="199"/>
    </location>
</feature>
<dbReference type="OrthoDB" id="5204190at2759"/>
<evidence type="ECO:0000259" key="3">
    <source>
        <dbReference type="SMART" id="SM00322"/>
    </source>
</evidence>
<gene>
    <name evidence="4" type="ORF">DSTB1V02_LOCUS6202</name>
</gene>
<keyword evidence="5" id="KW-1185">Reference proteome</keyword>
<evidence type="ECO:0000256" key="2">
    <source>
        <dbReference type="SAM" id="MobiDB-lite"/>
    </source>
</evidence>
<protein>
    <recommendedName>
        <fullName evidence="3">K Homology domain-containing protein</fullName>
    </recommendedName>
</protein>
<dbReference type="InterPro" id="IPR036612">
    <property type="entry name" value="KH_dom_type_1_sf"/>
</dbReference>
<evidence type="ECO:0000313" key="4">
    <source>
        <dbReference type="EMBL" id="CAD7246352.1"/>
    </source>
</evidence>
<evidence type="ECO:0000256" key="1">
    <source>
        <dbReference type="PROSITE-ProRule" id="PRU00117"/>
    </source>
</evidence>
<proteinExistence type="predicted"/>
<feature type="region of interest" description="Disordered" evidence="2">
    <location>
        <begin position="637"/>
        <end position="672"/>
    </location>
</feature>
<dbReference type="SUPFAM" id="SSF54791">
    <property type="entry name" value="Eukaryotic type KH-domain (KH-domain type I)"/>
    <property type="match status" value="1"/>
</dbReference>
<dbReference type="CDD" id="cd00105">
    <property type="entry name" value="KH-I"/>
    <property type="match status" value="1"/>
</dbReference>
<evidence type="ECO:0000313" key="5">
    <source>
        <dbReference type="Proteomes" id="UP000677054"/>
    </source>
</evidence>
<dbReference type="InterPro" id="IPR004087">
    <property type="entry name" value="KH_dom"/>
</dbReference>
<dbReference type="GO" id="GO:0010468">
    <property type="term" value="P:regulation of gene expression"/>
    <property type="evidence" value="ECO:0007669"/>
    <property type="project" value="UniProtKB-ARBA"/>
</dbReference>
<dbReference type="Pfam" id="PF00013">
    <property type="entry name" value="KH_1"/>
    <property type="match status" value="1"/>
</dbReference>
<feature type="domain" description="K Homology" evidence="3">
    <location>
        <begin position="63"/>
        <end position="130"/>
    </location>
</feature>
<dbReference type="Proteomes" id="UP000677054">
    <property type="component" value="Unassembled WGS sequence"/>
</dbReference>
<dbReference type="InterPro" id="IPR004088">
    <property type="entry name" value="KH_dom_type_1"/>
</dbReference>
<feature type="region of interest" description="Disordered" evidence="2">
    <location>
        <begin position="182"/>
        <end position="208"/>
    </location>
</feature>
<dbReference type="AlphaFoldDB" id="A0A7R8XEM1"/>
<dbReference type="EMBL" id="CAJPEV010001108">
    <property type="protein sequence ID" value="CAG0890780.1"/>
    <property type="molecule type" value="Genomic_DNA"/>
</dbReference>
<dbReference type="PROSITE" id="PS50084">
    <property type="entry name" value="KH_TYPE_1"/>
    <property type="match status" value="1"/>
</dbReference>
<accession>A0A7R8XEM1</accession>
<dbReference type="EMBL" id="LR900625">
    <property type="protein sequence ID" value="CAD7246352.1"/>
    <property type="molecule type" value="Genomic_DNA"/>
</dbReference>
<keyword evidence="1" id="KW-0694">RNA-binding</keyword>
<dbReference type="GO" id="GO:0003723">
    <property type="term" value="F:RNA binding"/>
    <property type="evidence" value="ECO:0007669"/>
    <property type="project" value="UniProtKB-UniRule"/>
</dbReference>
<dbReference type="SMART" id="SM00322">
    <property type="entry name" value="KH"/>
    <property type="match status" value="1"/>
</dbReference>
<sequence length="989" mass="111237">MYCSNCSRRGHAYYECRFPLESRHDAHYPFPISYDDPVSDFHHLGIEIPRAINQEPLHGRNAKCVQSVVNINSWEVGKVIGRAGTTIRKIAALSGARVWVKQKDGIAKVNISGKADAVEAAEKVITALLGHKKGGEEPRSDLEELDDDAFSPVTFSGNNRKGDLTVPDIAASPIPSESVAVGEIEDKGTKKAGGRKRKREVQAEGDDRNQDFRLLVHIKANREESEHQFKVNDGGDGTVQLPENPKKRKEEFLNLDLAEQDINYDLQPPNLHSQKRQRDYSPNIQVQPANAGNNTILPASQLTTDTFQANITDRVGLIRSIAKKLGIGLETSHVKMIEDVVAALPMTAKALAVHIQGHLESLKQPVSWNWLRIRKYAAKPKLTQLKCISKRENVIALINRTTFGMMDFCKVRSALEKCHKLLVKTKGAAPDDVRVNVAVLQGLIFSNFASDFIPRRLRKMDPSLQLLPCCNPCEEFYIQNQTNFSDNFFRKYRQNMTKAKIHGSKVMAALDADRDPFKVEYVSRMEEIRDRMISLGLHLQSQFIPYTDWESDMKLVNWVTLGLLDMDGDVFVLKRSLRSKAKKKKKNSCNQRVIRTMGIVLGRISNHEYTIEAYNRVCAYLCEVAEAQNVNSIQCQVPQSKPDTSRMHAKSLTQKGAAAEGNDSKYEKKHSGDFPRGVVKKISRDCTFITGNENASGSTTKSDGQPLPKKLKTIKDPWFTLHRKIAAPIYKVHHASTGSALALEIRVFLQLLESGMNLNDLSRLLAIDRRLASLLPRREAMSKLVKADKTLQSDIALINRISYGVLDLQGDRSQLDRLQKKLDEVEGPIRSDDLVQFTISMARISDGRHYEDLSERLNHCINVIRSTVIPEKFATDGSLRLNLPDLLTCSPNEYLEYATVSEKTFWSQHISSKGAWAKISEFFQLGYIILTKQQKTCLGVILKGKRLNLQGRIWAGAALCSIIGKDRFIEFKNFVNGKGQEARVKGRKR</sequence>
<name>A0A7R8XEM1_9CRUS</name>
<feature type="compositionally biased region" description="Basic and acidic residues" evidence="2">
    <location>
        <begin position="662"/>
        <end position="672"/>
    </location>
</feature>
<organism evidence="4">
    <name type="scientific">Darwinula stevensoni</name>
    <dbReference type="NCBI Taxonomy" id="69355"/>
    <lineage>
        <taxon>Eukaryota</taxon>
        <taxon>Metazoa</taxon>
        <taxon>Ecdysozoa</taxon>
        <taxon>Arthropoda</taxon>
        <taxon>Crustacea</taxon>
        <taxon>Oligostraca</taxon>
        <taxon>Ostracoda</taxon>
        <taxon>Podocopa</taxon>
        <taxon>Podocopida</taxon>
        <taxon>Darwinulocopina</taxon>
        <taxon>Darwinuloidea</taxon>
        <taxon>Darwinulidae</taxon>
        <taxon>Darwinula</taxon>
    </lineage>
</organism>